<dbReference type="Proteomes" id="UP000324800">
    <property type="component" value="Unassembled WGS sequence"/>
</dbReference>
<organism evidence="2 3">
    <name type="scientific">Streblomastix strix</name>
    <dbReference type="NCBI Taxonomy" id="222440"/>
    <lineage>
        <taxon>Eukaryota</taxon>
        <taxon>Metamonada</taxon>
        <taxon>Preaxostyla</taxon>
        <taxon>Oxymonadida</taxon>
        <taxon>Streblomastigidae</taxon>
        <taxon>Streblomastix</taxon>
    </lineage>
</organism>
<proteinExistence type="predicted"/>
<evidence type="ECO:0000313" key="2">
    <source>
        <dbReference type="EMBL" id="KAA6336105.1"/>
    </source>
</evidence>
<evidence type="ECO:0000256" key="1">
    <source>
        <dbReference type="SAM" id="Coils"/>
    </source>
</evidence>
<dbReference type="AlphaFoldDB" id="A0A5J4RS26"/>
<protein>
    <submittedName>
        <fullName evidence="2">Uncharacterized protein</fullName>
    </submittedName>
</protein>
<evidence type="ECO:0000313" key="3">
    <source>
        <dbReference type="Proteomes" id="UP000324800"/>
    </source>
</evidence>
<dbReference type="EMBL" id="SNRW01041665">
    <property type="protein sequence ID" value="KAA6336105.1"/>
    <property type="molecule type" value="Genomic_DNA"/>
</dbReference>
<sequence>VGCDSMQYDYGLEELKKMIEWMEQVEDLERDLMKQKLKADEERKEFVMSDEAYKIVGRKTITN</sequence>
<feature type="coiled-coil region" evidence="1">
    <location>
        <begin position="18"/>
        <end position="45"/>
    </location>
</feature>
<comment type="caution">
    <text evidence="2">The sequence shown here is derived from an EMBL/GenBank/DDBJ whole genome shotgun (WGS) entry which is preliminary data.</text>
</comment>
<keyword evidence="1" id="KW-0175">Coiled coil</keyword>
<reference evidence="2 3" key="1">
    <citation type="submission" date="2019-03" db="EMBL/GenBank/DDBJ databases">
        <title>Single cell metagenomics reveals metabolic interactions within the superorganism composed of flagellate Streblomastix strix and complex community of Bacteroidetes bacteria on its surface.</title>
        <authorList>
            <person name="Treitli S.C."/>
            <person name="Kolisko M."/>
            <person name="Husnik F."/>
            <person name="Keeling P."/>
            <person name="Hampl V."/>
        </authorList>
    </citation>
    <scope>NUCLEOTIDE SEQUENCE [LARGE SCALE GENOMIC DNA]</scope>
    <source>
        <strain evidence="2">ST1C</strain>
    </source>
</reference>
<name>A0A5J4RS26_9EUKA</name>
<feature type="non-terminal residue" evidence="2">
    <location>
        <position position="1"/>
    </location>
</feature>
<gene>
    <name evidence="2" type="ORF">EZS28_052903</name>
</gene>
<accession>A0A5J4RS26</accession>